<dbReference type="Proteomes" id="UP000087171">
    <property type="component" value="Chromosome Ca7"/>
</dbReference>
<organism evidence="2 3">
    <name type="scientific">Cicer arietinum</name>
    <name type="common">Chickpea</name>
    <name type="synonym">Garbanzo</name>
    <dbReference type="NCBI Taxonomy" id="3827"/>
    <lineage>
        <taxon>Eukaryota</taxon>
        <taxon>Viridiplantae</taxon>
        <taxon>Streptophyta</taxon>
        <taxon>Embryophyta</taxon>
        <taxon>Tracheophyta</taxon>
        <taxon>Spermatophyta</taxon>
        <taxon>Magnoliopsida</taxon>
        <taxon>eudicotyledons</taxon>
        <taxon>Gunneridae</taxon>
        <taxon>Pentapetalae</taxon>
        <taxon>rosids</taxon>
        <taxon>fabids</taxon>
        <taxon>Fabales</taxon>
        <taxon>Fabaceae</taxon>
        <taxon>Papilionoideae</taxon>
        <taxon>50 kb inversion clade</taxon>
        <taxon>NPAAA clade</taxon>
        <taxon>Hologalegina</taxon>
        <taxon>IRL clade</taxon>
        <taxon>Cicereae</taxon>
        <taxon>Cicer</taxon>
    </lineage>
</organism>
<protein>
    <submittedName>
        <fullName evidence="3">Calcium sensing receptor, chloroplastic</fullName>
    </submittedName>
</protein>
<dbReference type="InterPro" id="IPR036873">
    <property type="entry name" value="Rhodanese-like_dom_sf"/>
</dbReference>
<dbReference type="GO" id="GO:0009704">
    <property type="term" value="P:de-etiolation"/>
    <property type="evidence" value="ECO:0007669"/>
    <property type="project" value="InterPro"/>
</dbReference>
<evidence type="ECO:0000313" key="3">
    <source>
        <dbReference type="RefSeq" id="XP_004508601.1"/>
    </source>
</evidence>
<reference evidence="2" key="1">
    <citation type="journal article" date="2013" name="Nat. Biotechnol.">
        <title>Draft genome sequence of chickpea (Cicer arietinum) provides a resource for trait improvement.</title>
        <authorList>
            <person name="Varshney R.K."/>
            <person name="Song C."/>
            <person name="Saxena R.K."/>
            <person name="Azam S."/>
            <person name="Yu S."/>
            <person name="Sharpe A.G."/>
            <person name="Cannon S."/>
            <person name="Baek J."/>
            <person name="Rosen B.D."/>
            <person name="Tar'an B."/>
            <person name="Millan T."/>
            <person name="Zhang X."/>
            <person name="Ramsay L.D."/>
            <person name="Iwata A."/>
            <person name="Wang Y."/>
            <person name="Nelson W."/>
            <person name="Farmer A.D."/>
            <person name="Gaur P.M."/>
            <person name="Soderlund C."/>
            <person name="Penmetsa R.V."/>
            <person name="Xu C."/>
            <person name="Bharti A.K."/>
            <person name="He W."/>
            <person name="Winter P."/>
            <person name="Zhao S."/>
            <person name="Hane J.K."/>
            <person name="Carrasquilla-Garcia N."/>
            <person name="Condie J.A."/>
            <person name="Upadhyaya H.D."/>
            <person name="Luo M.C."/>
            <person name="Thudi M."/>
            <person name="Gowda C.L."/>
            <person name="Singh N.P."/>
            <person name="Lichtenzveig J."/>
            <person name="Gali K.K."/>
            <person name="Rubio J."/>
            <person name="Nadarajan N."/>
            <person name="Dolezel J."/>
            <person name="Bansal K.C."/>
            <person name="Xu X."/>
            <person name="Edwards D."/>
            <person name="Zhang G."/>
            <person name="Kahl G."/>
            <person name="Gil J."/>
            <person name="Singh K.B."/>
            <person name="Datta S.K."/>
            <person name="Jackson S.A."/>
            <person name="Wang J."/>
            <person name="Cook D.R."/>
        </authorList>
    </citation>
    <scope>NUCLEOTIDE SEQUENCE [LARGE SCALE GENOMIC DNA]</scope>
    <source>
        <strain evidence="2">cv. CDC Frontier</strain>
    </source>
</reference>
<dbReference type="PaxDb" id="3827-XP_004508601.1"/>
<gene>
    <name evidence="3" type="primary">LOC101515371</name>
</gene>
<name>A0A1S2YR41_CICAR</name>
<reference evidence="3" key="2">
    <citation type="submission" date="2025-08" db="UniProtKB">
        <authorList>
            <consortium name="RefSeq"/>
        </authorList>
    </citation>
    <scope>IDENTIFICATION</scope>
    <source>
        <tissue evidence="3">Etiolated seedlings</tissue>
    </source>
</reference>
<dbReference type="CDD" id="cd00158">
    <property type="entry name" value="RHOD"/>
    <property type="match status" value="1"/>
</dbReference>
<dbReference type="PANTHER" id="PTHR34209:SF1">
    <property type="entry name" value="CALCIUM SENSING RECEPTOR, CHLOROPLASTIC"/>
    <property type="match status" value="1"/>
</dbReference>
<dbReference type="OrthoDB" id="2015023at2759"/>
<dbReference type="PROSITE" id="PS50206">
    <property type="entry name" value="RHODANESE_3"/>
    <property type="match status" value="1"/>
</dbReference>
<dbReference type="GO" id="GO:0071277">
    <property type="term" value="P:cellular response to calcium ion"/>
    <property type="evidence" value="ECO:0007669"/>
    <property type="project" value="InterPro"/>
</dbReference>
<dbReference type="InterPro" id="IPR044690">
    <property type="entry name" value="CAS_plant"/>
</dbReference>
<accession>A0A1S2YR41</accession>
<dbReference type="GeneID" id="101515371"/>
<keyword evidence="3" id="KW-0675">Receptor</keyword>
<dbReference type="eggNOG" id="ENOG502QSV6">
    <property type="taxonomic scope" value="Eukaryota"/>
</dbReference>
<dbReference type="STRING" id="3827.A0A1S2YR41"/>
<dbReference type="SUPFAM" id="SSF52821">
    <property type="entry name" value="Rhodanese/Cell cycle control phosphatase"/>
    <property type="match status" value="1"/>
</dbReference>
<evidence type="ECO:0000313" key="2">
    <source>
        <dbReference type="Proteomes" id="UP000087171"/>
    </source>
</evidence>
<dbReference type="AlphaFoldDB" id="A0A1S2YR41"/>
<evidence type="ECO:0000259" key="1">
    <source>
        <dbReference type="PROSITE" id="PS50206"/>
    </source>
</evidence>
<dbReference type="InterPro" id="IPR001763">
    <property type="entry name" value="Rhodanese-like_dom"/>
</dbReference>
<dbReference type="KEGG" id="cam:101515371"/>
<keyword evidence="2" id="KW-1185">Reference proteome</keyword>
<feature type="domain" description="Rhodanese" evidence="1">
    <location>
        <begin position="233"/>
        <end position="354"/>
    </location>
</feature>
<sequence length="389" mass="41486">MALEITAMASSTTRPSLPTPSTTFSKPLFKRLHNINISLPTSTTISLLALFTPPNEARAAVNISKDQIVSSLTQVEQTIDQVQEVGSGFLDSAQRVVEAIGNVLKPGFETALPIVQQAGEEALKFASPAISEASKKAQETLQSSGFDTQPVFTAAKTVADAAQQTTKVIEGAKPIASSTIDTISSSDPTVIAGTAGALFIAYLLFPPIWSAISFNFRGYKGNLTPAQTLDVLCTQNYVLIDIRSEKDKDKAGIPRLPSSAKNKMVAIPLEEVPSKIRGLVRNVKRVEGEIAALKISYLKKINKGTNIVILDSYSDSAKIVARTLTGIGFKKTWIVGDGFSGGKGWLQSRLGTDSYKFSFAEVLSPSRVISAGFGTTSRQSSQKLLPGAD</sequence>
<dbReference type="Gene3D" id="3.40.250.10">
    <property type="entry name" value="Rhodanese-like domain"/>
    <property type="match status" value="1"/>
</dbReference>
<dbReference type="RefSeq" id="XP_004508601.1">
    <property type="nucleotide sequence ID" value="XM_004508544.3"/>
</dbReference>
<proteinExistence type="predicted"/>
<dbReference type="PANTHER" id="PTHR34209">
    <property type="entry name" value="RHODANESE/CELL CYCLE CONTROL PHOSPHATASE SUPERFAMILY PROTEIN"/>
    <property type="match status" value="1"/>
</dbReference>
<dbReference type="GO" id="GO:0090333">
    <property type="term" value="P:regulation of stomatal closure"/>
    <property type="evidence" value="ECO:0007669"/>
    <property type="project" value="InterPro"/>
</dbReference>